<name>A0A371JAG7_9FIRM</name>
<accession>A0A371JAG7</accession>
<evidence type="ECO:0000313" key="3">
    <source>
        <dbReference type="Proteomes" id="UP000215694"/>
    </source>
</evidence>
<sequence>MKKEGILLNFCNWIWRFMQLNFFWTIFTVLGGVVFGIMPATIATFYMLRKWVQGELDLPIFKTFKDVYKKEFVSANKCGVFFLIVFAFLIIDLNILYQIDATYSTVLYILVSAVLFFVTIAFVYFFPTYVHFDLTLKGYIKNSFVLSLASPMQTILIIIGLGIIAYFVKSNPGLIAFFAIVVPGYWIMHVLYKRFRRFAS</sequence>
<dbReference type="Proteomes" id="UP000215694">
    <property type="component" value="Unassembled WGS sequence"/>
</dbReference>
<proteinExistence type="predicted"/>
<keyword evidence="1" id="KW-0812">Transmembrane</keyword>
<dbReference type="Pfam" id="PF04854">
    <property type="entry name" value="DUF624"/>
    <property type="match status" value="1"/>
</dbReference>
<keyword evidence="1" id="KW-1133">Transmembrane helix</keyword>
<organism evidence="2 3">
    <name type="scientific">Romboutsia weinsteinii</name>
    <dbReference type="NCBI Taxonomy" id="2020949"/>
    <lineage>
        <taxon>Bacteria</taxon>
        <taxon>Bacillati</taxon>
        <taxon>Bacillota</taxon>
        <taxon>Clostridia</taxon>
        <taxon>Peptostreptococcales</taxon>
        <taxon>Peptostreptococcaceae</taxon>
        <taxon>Romboutsia</taxon>
    </lineage>
</organism>
<gene>
    <name evidence="2" type="ORF">CHL78_000605</name>
</gene>
<dbReference type="RefSeq" id="WP_094368766.1">
    <property type="nucleotide sequence ID" value="NZ_NOJY02000001.1"/>
</dbReference>
<keyword evidence="3" id="KW-1185">Reference proteome</keyword>
<dbReference type="AlphaFoldDB" id="A0A371JAG7"/>
<keyword evidence="1" id="KW-0472">Membrane</keyword>
<feature type="transmembrane region" description="Helical" evidence="1">
    <location>
        <begin position="144"/>
        <end position="168"/>
    </location>
</feature>
<evidence type="ECO:0000256" key="1">
    <source>
        <dbReference type="SAM" id="Phobius"/>
    </source>
</evidence>
<protein>
    <submittedName>
        <fullName evidence="2">DUF624 domain-containing protein</fullName>
    </submittedName>
</protein>
<feature type="transmembrane region" description="Helical" evidence="1">
    <location>
        <begin position="22"/>
        <end position="48"/>
    </location>
</feature>
<feature type="transmembrane region" description="Helical" evidence="1">
    <location>
        <begin position="105"/>
        <end position="132"/>
    </location>
</feature>
<dbReference type="InterPro" id="IPR006938">
    <property type="entry name" value="DUF624"/>
</dbReference>
<comment type="caution">
    <text evidence="2">The sequence shown here is derived from an EMBL/GenBank/DDBJ whole genome shotgun (WGS) entry which is preliminary data.</text>
</comment>
<reference evidence="2 3" key="1">
    <citation type="journal article" date="2017" name="Genome Announc.">
        <title>Draft Genome Sequence of Romboutsia weinsteinii sp. nov. Strain CCRI-19649(T) Isolated from Surface Water.</title>
        <authorList>
            <person name="Maheux A.F."/>
            <person name="Boudreau D.K."/>
            <person name="Berube E."/>
            <person name="Boissinot M."/>
            <person name="Cantin P."/>
            <person name="Raymond F."/>
            <person name="Corbeil J."/>
            <person name="Omar R.F."/>
            <person name="Bergeron M.G."/>
        </authorList>
    </citation>
    <scope>NUCLEOTIDE SEQUENCE [LARGE SCALE GENOMIC DNA]</scope>
    <source>
        <strain evidence="2 3">CCRI-19649</strain>
    </source>
</reference>
<dbReference type="EMBL" id="NOJY02000001">
    <property type="protein sequence ID" value="RDY29703.1"/>
    <property type="molecule type" value="Genomic_DNA"/>
</dbReference>
<feature type="transmembrane region" description="Helical" evidence="1">
    <location>
        <begin position="174"/>
        <end position="192"/>
    </location>
</feature>
<evidence type="ECO:0000313" key="2">
    <source>
        <dbReference type="EMBL" id="RDY29703.1"/>
    </source>
</evidence>
<dbReference type="OrthoDB" id="2182676at2"/>
<feature type="transmembrane region" description="Helical" evidence="1">
    <location>
        <begin position="78"/>
        <end position="99"/>
    </location>
</feature>